<accession>A0ABX8B0I2</accession>
<gene>
    <name evidence="4" type="ORF">J8C05_03345</name>
</gene>
<dbReference type="SUPFAM" id="SSF55781">
    <property type="entry name" value="GAF domain-like"/>
    <property type="match status" value="1"/>
</dbReference>
<dbReference type="SMART" id="SM00065">
    <property type="entry name" value="GAF"/>
    <property type="match status" value="1"/>
</dbReference>
<dbReference type="PANTHER" id="PTHR43156:SF2">
    <property type="entry name" value="STAGE II SPORULATION PROTEIN E"/>
    <property type="match status" value="1"/>
</dbReference>
<keyword evidence="5" id="KW-1185">Reference proteome</keyword>
<dbReference type="SMART" id="SM00331">
    <property type="entry name" value="PP2C_SIG"/>
    <property type="match status" value="1"/>
</dbReference>
<reference evidence="4 5" key="1">
    <citation type="submission" date="2021-03" db="EMBL/GenBank/DDBJ databases">
        <title>Genomic and phenotypic characterization of Chloracidobacterium isolates provides evidence for multiple species.</title>
        <authorList>
            <person name="Saini M.K."/>
            <person name="Costas A.M.G."/>
            <person name="Tank M."/>
            <person name="Bryant D.A."/>
        </authorList>
    </citation>
    <scope>NUCLEOTIDE SEQUENCE [LARGE SCALE GENOMIC DNA]</scope>
    <source>
        <strain evidence="4 5">N</strain>
    </source>
</reference>
<proteinExistence type="predicted"/>
<evidence type="ECO:0000313" key="4">
    <source>
        <dbReference type="EMBL" id="QUV94495.1"/>
    </source>
</evidence>
<dbReference type="InterPro" id="IPR036457">
    <property type="entry name" value="PPM-type-like_dom_sf"/>
</dbReference>
<evidence type="ECO:0000313" key="5">
    <source>
        <dbReference type="Proteomes" id="UP000677668"/>
    </source>
</evidence>
<dbReference type="Gene3D" id="3.30.450.40">
    <property type="match status" value="1"/>
</dbReference>
<dbReference type="PANTHER" id="PTHR43156">
    <property type="entry name" value="STAGE II SPORULATION PROTEIN E-RELATED"/>
    <property type="match status" value="1"/>
</dbReference>
<dbReference type="Pfam" id="PF13185">
    <property type="entry name" value="GAF_2"/>
    <property type="match status" value="1"/>
</dbReference>
<protein>
    <submittedName>
        <fullName evidence="4">SpoIIE family protein phosphatase</fullName>
    </submittedName>
</protein>
<dbReference type="SUPFAM" id="SSF81606">
    <property type="entry name" value="PP2C-like"/>
    <property type="match status" value="1"/>
</dbReference>
<feature type="region of interest" description="Disordered" evidence="2">
    <location>
        <begin position="1"/>
        <end position="20"/>
    </location>
</feature>
<dbReference type="InterPro" id="IPR052016">
    <property type="entry name" value="Bact_Sigma-Reg"/>
</dbReference>
<dbReference type="InterPro" id="IPR029016">
    <property type="entry name" value="GAF-like_dom_sf"/>
</dbReference>
<dbReference type="Proteomes" id="UP000677668">
    <property type="component" value="Chromosome 1"/>
</dbReference>
<keyword evidence="1" id="KW-0378">Hydrolase</keyword>
<dbReference type="InterPro" id="IPR003018">
    <property type="entry name" value="GAF"/>
</dbReference>
<evidence type="ECO:0000256" key="1">
    <source>
        <dbReference type="ARBA" id="ARBA00022801"/>
    </source>
</evidence>
<dbReference type="EMBL" id="CP072642">
    <property type="protein sequence ID" value="QUV94495.1"/>
    <property type="molecule type" value="Genomic_DNA"/>
</dbReference>
<sequence length="439" mass="48000">MPALSTDSDPAPSATASATSPEALSFETKFRLLLDITRTISRSLDLDETLSLIIDSVKSFVPYDAAAIYVLETNGRDRRIRATVYRGYDEASMERLLRLGEGFVGWVVQSGGAIVIPDVRNDQRYISSDPLTMSEIVVPIIANNRIIGALNLESRTLDAYKAADLEVLTLFASAAAISIEKAILHQERLEKRRLESELTIARQVQRSLLPDRAPTVEGFDIAGLTVPNEAVGGDYYDFIPFPNHQLGIAIADVSGKGVPAALIMATFRACLRAQVRNDFSIRVILRKVNYLLWESLDSSQYVTAIYGVLDPASRRFSYGDAGHNPALLIHADGTYEELSCGNTVLGLFEDRKYIECYCILQPGDIIVLYTDGLTEAGQDGEEFGLARLLETVQRQREAPAQELARAIYDAARTFASPAPLGDDLTVVVIKALPAPPEGG</sequence>
<dbReference type="PROSITE" id="PS51746">
    <property type="entry name" value="PPM_2"/>
    <property type="match status" value="1"/>
</dbReference>
<dbReference type="Pfam" id="PF07228">
    <property type="entry name" value="SpoIIE"/>
    <property type="match status" value="1"/>
</dbReference>
<evidence type="ECO:0000259" key="3">
    <source>
        <dbReference type="PROSITE" id="PS51746"/>
    </source>
</evidence>
<dbReference type="Gene3D" id="3.60.40.10">
    <property type="entry name" value="PPM-type phosphatase domain"/>
    <property type="match status" value="1"/>
</dbReference>
<organism evidence="4 5">
    <name type="scientific">Chloracidobacterium sp. N</name>
    <dbReference type="NCBI Taxonomy" id="2821540"/>
    <lineage>
        <taxon>Bacteria</taxon>
        <taxon>Pseudomonadati</taxon>
        <taxon>Acidobacteriota</taxon>
        <taxon>Terriglobia</taxon>
        <taxon>Terriglobales</taxon>
        <taxon>Acidobacteriaceae</taxon>
        <taxon>Chloracidobacterium</taxon>
        <taxon>Chloracidobacterium aggregatum</taxon>
    </lineage>
</organism>
<feature type="domain" description="PPM-type phosphatase" evidence="3">
    <location>
        <begin position="218"/>
        <end position="431"/>
    </location>
</feature>
<name>A0ABX8B0I2_9BACT</name>
<evidence type="ECO:0000256" key="2">
    <source>
        <dbReference type="SAM" id="MobiDB-lite"/>
    </source>
</evidence>
<dbReference type="RefSeq" id="WP_211422783.1">
    <property type="nucleotide sequence ID" value="NZ_CP072642.1"/>
</dbReference>
<dbReference type="InterPro" id="IPR001932">
    <property type="entry name" value="PPM-type_phosphatase-like_dom"/>
</dbReference>